<feature type="compositionally biased region" description="Acidic residues" evidence="1">
    <location>
        <begin position="290"/>
        <end position="317"/>
    </location>
</feature>
<feature type="region of interest" description="Disordered" evidence="1">
    <location>
        <begin position="1"/>
        <end position="78"/>
    </location>
</feature>
<proteinExistence type="predicted"/>
<feature type="compositionally biased region" description="Basic and acidic residues" evidence="1">
    <location>
        <begin position="52"/>
        <end position="68"/>
    </location>
</feature>
<dbReference type="GO" id="GO:0007624">
    <property type="term" value="P:ultradian rhythm"/>
    <property type="evidence" value="ECO:0007669"/>
    <property type="project" value="InterPro"/>
</dbReference>
<feature type="region of interest" description="Disordered" evidence="1">
    <location>
        <begin position="286"/>
        <end position="317"/>
    </location>
</feature>
<reference evidence="2" key="1">
    <citation type="submission" date="2020-08" db="EMBL/GenBank/DDBJ databases">
        <title>Multicomponent nature underlies the extraordinary mechanical properties of spider dragline silk.</title>
        <authorList>
            <person name="Kono N."/>
            <person name="Nakamura H."/>
            <person name="Mori M."/>
            <person name="Yoshida Y."/>
            <person name="Ohtoshi R."/>
            <person name="Malay A.D."/>
            <person name="Moran D.A.P."/>
            <person name="Tomita M."/>
            <person name="Numata K."/>
            <person name="Arakawa K."/>
        </authorList>
    </citation>
    <scope>NUCLEOTIDE SEQUENCE</scope>
</reference>
<comment type="caution">
    <text evidence="2">The sequence shown here is derived from an EMBL/GenBank/DDBJ whole genome shotgun (WGS) entry which is preliminary data.</text>
</comment>
<dbReference type="GO" id="GO:0009897">
    <property type="term" value="C:external side of plasma membrane"/>
    <property type="evidence" value="ECO:0007669"/>
    <property type="project" value="InterPro"/>
</dbReference>
<dbReference type="AlphaFoldDB" id="A0A8X6QBC0"/>
<dbReference type="OrthoDB" id="10039782at2759"/>
<name>A0A8X6QBC0_NEPPI</name>
<feature type="compositionally biased region" description="Polar residues" evidence="1">
    <location>
        <begin position="16"/>
        <end position="27"/>
    </location>
</feature>
<evidence type="ECO:0000313" key="2">
    <source>
        <dbReference type="EMBL" id="GFU12410.1"/>
    </source>
</evidence>
<dbReference type="PANTHER" id="PTHR16001">
    <property type="entry name" value="ECTO-NOX DISULFIDE-THIOL EXCHANGER"/>
    <property type="match status" value="1"/>
</dbReference>
<gene>
    <name evidence="2" type="primary">8230093</name>
    <name evidence="2" type="ORF">NPIL_348251</name>
</gene>
<accession>A0A8X6QBC0</accession>
<feature type="region of interest" description="Disordered" evidence="1">
    <location>
        <begin position="90"/>
        <end position="109"/>
    </location>
</feature>
<keyword evidence="3" id="KW-1185">Reference proteome</keyword>
<organism evidence="2 3">
    <name type="scientific">Nephila pilipes</name>
    <name type="common">Giant wood spider</name>
    <name type="synonym">Nephila maculata</name>
    <dbReference type="NCBI Taxonomy" id="299642"/>
    <lineage>
        <taxon>Eukaryota</taxon>
        <taxon>Metazoa</taxon>
        <taxon>Ecdysozoa</taxon>
        <taxon>Arthropoda</taxon>
        <taxon>Chelicerata</taxon>
        <taxon>Arachnida</taxon>
        <taxon>Araneae</taxon>
        <taxon>Araneomorphae</taxon>
        <taxon>Entelegynae</taxon>
        <taxon>Araneoidea</taxon>
        <taxon>Nephilidae</taxon>
        <taxon>Nephila</taxon>
    </lineage>
</organism>
<dbReference type="EMBL" id="BMAW01029544">
    <property type="protein sequence ID" value="GFU12410.1"/>
    <property type="molecule type" value="Genomic_DNA"/>
</dbReference>
<evidence type="ECO:0000256" key="1">
    <source>
        <dbReference type="SAM" id="MobiDB-lite"/>
    </source>
</evidence>
<feature type="compositionally biased region" description="Basic and acidic residues" evidence="1">
    <location>
        <begin position="1"/>
        <end position="15"/>
    </location>
</feature>
<sequence>MEAKTDSDHKNEIQHSSESSTSRSGQASSKSRNRKHKKRPNVSKNNWSKSCKSKDISDIEKEKNDAKDSAVAGPSKEMATALQQEIGLTGPTAPFMHQPSKPICTDPQENDMDHNQSVSAVKPFLLEDKGESAYIGKLSEDNAMAGDFGCRNNQMNLEEEQHTEADCSPNPPIPHYTDLQAASVNEKLCNPETFQEALPVLNAWLTRGECSESNSDTIFSMLQNVHNHVSKLSYKRAQCEDESERANNAVKNISRSLQEAKWQREILLHCAAAFPERFEEDMDMGRNENAEDNNAEDNNAEDNNAEDNNAEDYNDEDNNVHVLRDRLLMLRRQVELTKLECDELKVIGEGYEKEISKLKQSLEEIQNVQDPEICEVAAEDKSDADSAIQNAPVSNTSTQCVIDATVDVTKFETQMMCLISIFLNDQPVGADIDSIYSYLVKIHSAITVRDVDYLLRKFPLLFKEVFVGNDSTLEKIWKFVGFRNPP</sequence>
<dbReference type="Proteomes" id="UP000887013">
    <property type="component" value="Unassembled WGS sequence"/>
</dbReference>
<protein>
    <submittedName>
        <fullName evidence="2">RRM domain-containing protein</fullName>
    </submittedName>
</protein>
<evidence type="ECO:0000313" key="3">
    <source>
        <dbReference type="Proteomes" id="UP000887013"/>
    </source>
</evidence>
<dbReference type="GO" id="GO:0016491">
    <property type="term" value="F:oxidoreductase activity"/>
    <property type="evidence" value="ECO:0007669"/>
    <property type="project" value="InterPro"/>
</dbReference>
<feature type="compositionally biased region" description="Basic residues" evidence="1">
    <location>
        <begin position="31"/>
        <end position="41"/>
    </location>
</feature>
<dbReference type="InterPro" id="IPR038876">
    <property type="entry name" value="ENOX"/>
</dbReference>
<dbReference type="PANTHER" id="PTHR16001:SF4">
    <property type="entry name" value="ECTO-NOX DISULFIDE-THIOL EXCHANGER 1-LIKE PROTEIN"/>
    <property type="match status" value="1"/>
</dbReference>